<reference evidence="1 3" key="1">
    <citation type="journal article" date="2014" name="Genome Announc.">
        <title>Draft Genome Sequence of Bacillus alcalophilus AV1934, a Classic Alkaliphile Isolated from Human Feces in 1934.</title>
        <authorList>
            <person name="Attie O."/>
            <person name="Jayaprakash A."/>
            <person name="Shah H."/>
            <person name="Paulsen I.T."/>
            <person name="Morino M."/>
            <person name="Takahashi Y."/>
            <person name="Narumi I."/>
            <person name="Sachidanandam R."/>
            <person name="Satoh K."/>
            <person name="Ito M."/>
            <person name="Krulwich T.A."/>
        </authorList>
    </citation>
    <scope>NUCLEOTIDE SEQUENCE [LARGE SCALE GENOMIC DNA]</scope>
    <source>
        <strain evidence="1 3">AV1934</strain>
    </source>
</reference>
<evidence type="ECO:0000313" key="3">
    <source>
        <dbReference type="Proteomes" id="UP000002754"/>
    </source>
</evidence>
<comment type="caution">
    <text evidence="1">The sequence shown here is derived from an EMBL/GenBank/DDBJ whole genome shotgun (WGS) entry which is preliminary data.</text>
</comment>
<dbReference type="EMBL" id="ALPT02000005">
    <property type="protein sequence ID" value="KGA98787.1"/>
    <property type="molecule type" value="Genomic_DNA"/>
</dbReference>
<evidence type="ECO:0000313" key="4">
    <source>
        <dbReference type="Proteomes" id="UP000297014"/>
    </source>
</evidence>
<reference evidence="2 4" key="2">
    <citation type="submission" date="2014-01" db="EMBL/GenBank/DDBJ databases">
        <title>Draft genome sequencing of Bacillus alcalophilus CGMCC 1.3604.</title>
        <authorList>
            <person name="Yang J."/>
            <person name="Diao L."/>
            <person name="Yang S."/>
        </authorList>
    </citation>
    <scope>NUCLEOTIDE SEQUENCE [LARGE SCALE GENOMIC DNA]</scope>
    <source>
        <strain evidence="2 4">CGMCC 1.3604</strain>
    </source>
</reference>
<gene>
    <name evidence="2" type="ORF">AJ85_01875</name>
    <name evidence="1" type="ORF">BALCAV_0202460</name>
</gene>
<dbReference type="EMBL" id="JALP01000047">
    <property type="protein sequence ID" value="THG91773.1"/>
    <property type="molecule type" value="Genomic_DNA"/>
</dbReference>
<accession>A0A094YZ30</accession>
<name>A0A094YZ30_ALKAL</name>
<dbReference type="InterPro" id="IPR025573">
    <property type="entry name" value="YwpF"/>
</dbReference>
<sequence>MKTFKLYSIYLLKGKSGKLTHYPLKLERGLIINMENSKQTWLIEAVVEKEQFAFFNEVQQEDKDLLIDVVISRKDNYPATLITKVSEITQLSSGISILMKGNLILGKDEVLEDVVEDLVDENYKGPEFIDEFKRRKANLTAHSQRTLDEVYEDLLKKDDYRLV</sequence>
<dbReference type="OrthoDB" id="2427395at2"/>
<dbReference type="STRING" id="1218173.BALCAV_0202460"/>
<dbReference type="eggNOG" id="ENOG5032YSB">
    <property type="taxonomic scope" value="Bacteria"/>
</dbReference>
<organism evidence="1 3">
    <name type="scientific">Alkalihalobacillus alcalophilus ATCC 27647 = CGMCC 1.3604</name>
    <dbReference type="NCBI Taxonomy" id="1218173"/>
    <lineage>
        <taxon>Bacteria</taxon>
        <taxon>Bacillati</taxon>
        <taxon>Bacillota</taxon>
        <taxon>Bacilli</taxon>
        <taxon>Bacillales</taxon>
        <taxon>Bacillaceae</taxon>
        <taxon>Alkalihalobacillus</taxon>
    </lineage>
</organism>
<keyword evidence="3" id="KW-1185">Reference proteome</keyword>
<dbReference type="RefSeq" id="WP_003323871.1">
    <property type="nucleotide sequence ID" value="NZ_ALPT02000005.1"/>
</dbReference>
<proteinExistence type="predicted"/>
<evidence type="ECO:0000313" key="1">
    <source>
        <dbReference type="EMBL" id="KGA98787.1"/>
    </source>
</evidence>
<dbReference type="Pfam" id="PF14183">
    <property type="entry name" value="YwpF"/>
    <property type="match status" value="1"/>
</dbReference>
<evidence type="ECO:0000313" key="2">
    <source>
        <dbReference type="EMBL" id="THG91773.1"/>
    </source>
</evidence>
<evidence type="ECO:0008006" key="5">
    <source>
        <dbReference type="Google" id="ProtNLM"/>
    </source>
</evidence>
<dbReference type="Proteomes" id="UP000002754">
    <property type="component" value="Unassembled WGS sequence"/>
</dbReference>
<dbReference type="AlphaFoldDB" id="A0A094YZ30"/>
<protein>
    <recommendedName>
        <fullName evidence="5">YwpF-like protein</fullName>
    </recommendedName>
</protein>
<dbReference type="Proteomes" id="UP000297014">
    <property type="component" value="Unassembled WGS sequence"/>
</dbReference>